<keyword evidence="2" id="KW-0805">Transcription regulation</keyword>
<name>A0A6J1BWP5_MOMCH</name>
<dbReference type="Pfam" id="PF02362">
    <property type="entry name" value="B3"/>
    <property type="match status" value="4"/>
</dbReference>
<evidence type="ECO:0000313" key="9">
    <source>
        <dbReference type="RefSeq" id="XP_022132593.1"/>
    </source>
</evidence>
<dbReference type="CDD" id="cd10017">
    <property type="entry name" value="B3_DNA"/>
    <property type="match status" value="4"/>
</dbReference>
<accession>A0A6J1BWP5</accession>
<dbReference type="RefSeq" id="XP_022132593.1">
    <property type="nucleotide sequence ID" value="XM_022276901.1"/>
</dbReference>
<dbReference type="KEGG" id="mcha:111005418"/>
<dbReference type="GeneID" id="111005418"/>
<evidence type="ECO:0000256" key="3">
    <source>
        <dbReference type="ARBA" id="ARBA00023125"/>
    </source>
</evidence>
<dbReference type="Gene3D" id="2.40.330.10">
    <property type="entry name" value="DNA-binding pseudobarrel domain"/>
    <property type="match status" value="4"/>
</dbReference>
<dbReference type="InterPro" id="IPR044837">
    <property type="entry name" value="REM16-like"/>
</dbReference>
<keyword evidence="4" id="KW-0804">Transcription</keyword>
<dbReference type="PANTHER" id="PTHR31391">
    <property type="entry name" value="B3 DOMAIN-CONTAINING PROTEIN OS11G0197600-RELATED"/>
    <property type="match status" value="1"/>
</dbReference>
<keyword evidence="8" id="KW-1185">Reference proteome</keyword>
<feature type="domain" description="TF-B3" evidence="7">
    <location>
        <begin position="199"/>
        <end position="296"/>
    </location>
</feature>
<evidence type="ECO:0000256" key="2">
    <source>
        <dbReference type="ARBA" id="ARBA00023015"/>
    </source>
</evidence>
<sequence length="595" mass="68986">MASFDPPPLCSNIILNPPQFFKIVLQRNLEHKKLMIPKKFVTDYGKFLSTSVRLRLLDGMEWKIGLTTAANGAVWLQNGWHPFAEHYSLEFGSLLVFRFDGCSTFHTTIFDITGSEIKYRCNFNDSSGDFEEEDDANYSKQREKPSFHCQEFYINRKKRSCKRMREDGVSRRRQALSSTTKKADEDQRFSSLKSGKPGFNVVMGKSNVGRGFTMIIPKEFAEKYLVEEFGSIGIQTSDGRSWSLLYKWSRSQVRDYAYISDGWKRFAEGNRLKEGDVVFFQLIKRDKLLFQTIKYRCNFDDSSGDFEKEKPSFPCRKKMRNEGLFFPKMEPEAAEECYIYRKDGVSRRRQPLSCTGTAKKAEEPQRLCNLKSEKPGFKVVMGKSYVTGRCNMTIPKKFADKYLVEEFGTIGIHTSDGRSWSLLYKWSRTQVRDYAYISDGWKRFVEESLLKEGDVGFFQLIEKDQLLFSKQEKSICSTSASPSLLPKKKVATTRNPFFQVDVRLGRNSMRIPMEFMKEHLSPEMHTARLEVGEKKWKVIMKNYQRGIRFSAGWPAFCRDNALEDEDTCFFELLNKNHSHCAFKVTICSKVPSCLS</sequence>
<dbReference type="PANTHER" id="PTHR31391:SF64">
    <property type="entry name" value="B3 DOMAIN-CONTAINING PROTEIN OS06G0112300"/>
    <property type="match status" value="1"/>
</dbReference>
<protein>
    <submittedName>
        <fullName evidence="9">B3 domain-containing transcription factor VRN1-like</fullName>
    </submittedName>
</protein>
<dbReference type="AlphaFoldDB" id="A0A6J1BWP5"/>
<dbReference type="InterPro" id="IPR003340">
    <property type="entry name" value="B3_DNA-bd"/>
</dbReference>
<dbReference type="OrthoDB" id="1864528at2759"/>
<dbReference type="GO" id="GO:0003677">
    <property type="term" value="F:DNA binding"/>
    <property type="evidence" value="ECO:0007669"/>
    <property type="project" value="UniProtKB-KW"/>
</dbReference>
<dbReference type="SUPFAM" id="SSF101936">
    <property type="entry name" value="DNA-binding pseudobarrel domain"/>
    <property type="match status" value="4"/>
</dbReference>
<evidence type="ECO:0000256" key="4">
    <source>
        <dbReference type="ARBA" id="ARBA00023163"/>
    </source>
</evidence>
<evidence type="ECO:0000259" key="7">
    <source>
        <dbReference type="PROSITE" id="PS50863"/>
    </source>
</evidence>
<keyword evidence="3" id="KW-0238">DNA-binding</keyword>
<evidence type="ECO:0000256" key="5">
    <source>
        <dbReference type="ARBA" id="ARBA00023242"/>
    </source>
</evidence>
<dbReference type="InterPro" id="IPR015300">
    <property type="entry name" value="DNA-bd_pseudobarrel_sf"/>
</dbReference>
<reference evidence="9" key="1">
    <citation type="submission" date="2025-08" db="UniProtKB">
        <authorList>
            <consortium name="RefSeq"/>
        </authorList>
    </citation>
    <scope>IDENTIFICATION</scope>
    <source>
        <strain evidence="9">OHB3-1</strain>
    </source>
</reference>
<feature type="domain" description="TF-B3" evidence="7">
    <location>
        <begin position="494"/>
        <end position="590"/>
    </location>
</feature>
<dbReference type="Proteomes" id="UP000504603">
    <property type="component" value="Unplaced"/>
</dbReference>
<dbReference type="GO" id="GO:0005634">
    <property type="term" value="C:nucleus"/>
    <property type="evidence" value="ECO:0007669"/>
    <property type="project" value="UniProtKB-SubCell"/>
</dbReference>
<dbReference type="PROSITE" id="PS50863">
    <property type="entry name" value="B3"/>
    <property type="match status" value="4"/>
</dbReference>
<keyword evidence="5" id="KW-0539">Nucleus</keyword>
<organism evidence="8 9">
    <name type="scientific">Momordica charantia</name>
    <name type="common">Bitter gourd</name>
    <name type="synonym">Balsam pear</name>
    <dbReference type="NCBI Taxonomy" id="3673"/>
    <lineage>
        <taxon>Eukaryota</taxon>
        <taxon>Viridiplantae</taxon>
        <taxon>Streptophyta</taxon>
        <taxon>Embryophyta</taxon>
        <taxon>Tracheophyta</taxon>
        <taxon>Spermatophyta</taxon>
        <taxon>Magnoliopsida</taxon>
        <taxon>eudicotyledons</taxon>
        <taxon>Gunneridae</taxon>
        <taxon>Pentapetalae</taxon>
        <taxon>rosids</taxon>
        <taxon>fabids</taxon>
        <taxon>Cucurbitales</taxon>
        <taxon>Cucurbitaceae</taxon>
        <taxon>Momordiceae</taxon>
        <taxon>Momordica</taxon>
    </lineage>
</organism>
<feature type="domain" description="TF-B3" evidence="7">
    <location>
        <begin position="377"/>
        <end position="474"/>
    </location>
</feature>
<evidence type="ECO:0000313" key="8">
    <source>
        <dbReference type="Proteomes" id="UP000504603"/>
    </source>
</evidence>
<gene>
    <name evidence="9" type="primary">LOC111005418</name>
</gene>
<proteinExistence type="predicted"/>
<evidence type="ECO:0000256" key="1">
    <source>
        <dbReference type="ARBA" id="ARBA00004123"/>
    </source>
</evidence>
<feature type="region of interest" description="Disordered" evidence="6">
    <location>
        <begin position="164"/>
        <end position="187"/>
    </location>
</feature>
<comment type="subcellular location">
    <subcellularLocation>
        <location evidence="1">Nucleus</location>
    </subcellularLocation>
</comment>
<evidence type="ECO:0000256" key="6">
    <source>
        <dbReference type="SAM" id="MobiDB-lite"/>
    </source>
</evidence>
<feature type="domain" description="TF-B3" evidence="7">
    <location>
        <begin position="19"/>
        <end position="113"/>
    </location>
</feature>
<dbReference type="SMART" id="SM01019">
    <property type="entry name" value="B3"/>
    <property type="match status" value="4"/>
</dbReference>